<comment type="caution">
    <text evidence="2">The sequence shown here is derived from an EMBL/GenBank/DDBJ whole genome shotgun (WGS) entry which is preliminary data.</text>
</comment>
<accession>A0A5B7J0A4</accession>
<dbReference type="AlphaFoldDB" id="A0A5B7J0A4"/>
<evidence type="ECO:0000256" key="1">
    <source>
        <dbReference type="SAM" id="MobiDB-lite"/>
    </source>
</evidence>
<evidence type="ECO:0000313" key="2">
    <source>
        <dbReference type="EMBL" id="MPC86318.1"/>
    </source>
</evidence>
<reference evidence="2 3" key="1">
    <citation type="submission" date="2019-05" db="EMBL/GenBank/DDBJ databases">
        <title>Another draft genome of Portunus trituberculatus and its Hox gene families provides insights of decapod evolution.</title>
        <authorList>
            <person name="Jeong J.-H."/>
            <person name="Song I."/>
            <person name="Kim S."/>
            <person name="Choi T."/>
            <person name="Kim D."/>
            <person name="Ryu S."/>
            <person name="Kim W."/>
        </authorList>
    </citation>
    <scope>NUCLEOTIDE SEQUENCE [LARGE SCALE GENOMIC DNA]</scope>
    <source>
        <tissue evidence="2">Muscle</tissue>
    </source>
</reference>
<dbReference type="EMBL" id="VSRR010071100">
    <property type="protein sequence ID" value="MPC86318.1"/>
    <property type="molecule type" value="Genomic_DNA"/>
</dbReference>
<gene>
    <name evidence="2" type="ORF">E2C01_081141</name>
</gene>
<keyword evidence="3" id="KW-1185">Reference proteome</keyword>
<protein>
    <submittedName>
        <fullName evidence="2">Uncharacterized protein</fullName>
    </submittedName>
</protein>
<sequence>MRGGTGRPRLSHGRHVPRGGEWRGPVARGKKVGERGANIPGHVAWRRVGAQRRGRRACRNT</sequence>
<evidence type="ECO:0000313" key="3">
    <source>
        <dbReference type="Proteomes" id="UP000324222"/>
    </source>
</evidence>
<proteinExistence type="predicted"/>
<name>A0A5B7J0A4_PORTR</name>
<dbReference type="Proteomes" id="UP000324222">
    <property type="component" value="Unassembled WGS sequence"/>
</dbReference>
<organism evidence="2 3">
    <name type="scientific">Portunus trituberculatus</name>
    <name type="common">Swimming crab</name>
    <name type="synonym">Neptunus trituberculatus</name>
    <dbReference type="NCBI Taxonomy" id="210409"/>
    <lineage>
        <taxon>Eukaryota</taxon>
        <taxon>Metazoa</taxon>
        <taxon>Ecdysozoa</taxon>
        <taxon>Arthropoda</taxon>
        <taxon>Crustacea</taxon>
        <taxon>Multicrustacea</taxon>
        <taxon>Malacostraca</taxon>
        <taxon>Eumalacostraca</taxon>
        <taxon>Eucarida</taxon>
        <taxon>Decapoda</taxon>
        <taxon>Pleocyemata</taxon>
        <taxon>Brachyura</taxon>
        <taxon>Eubrachyura</taxon>
        <taxon>Portunoidea</taxon>
        <taxon>Portunidae</taxon>
        <taxon>Portuninae</taxon>
        <taxon>Portunus</taxon>
    </lineage>
</organism>
<feature type="region of interest" description="Disordered" evidence="1">
    <location>
        <begin position="1"/>
        <end position="39"/>
    </location>
</feature>